<proteinExistence type="predicted"/>
<comment type="caution">
    <text evidence="1">The sequence shown here is derived from an EMBL/GenBank/DDBJ whole genome shotgun (WGS) entry which is preliminary data.</text>
</comment>
<organism evidence="1 2">
    <name type="scientific">Devosia oryzisoli</name>
    <dbReference type="NCBI Taxonomy" id="2774138"/>
    <lineage>
        <taxon>Bacteria</taxon>
        <taxon>Pseudomonadati</taxon>
        <taxon>Pseudomonadota</taxon>
        <taxon>Alphaproteobacteria</taxon>
        <taxon>Hyphomicrobiales</taxon>
        <taxon>Devosiaceae</taxon>
        <taxon>Devosia</taxon>
    </lineage>
</organism>
<sequence>MPVETKEIFLDDVPDLTSRLARIRAMALEIERLPDDTYAPVGSILEQVEWYSLAAVTKSTSNAHAFCSLVEQRNTIAASAIVRMQIETAMRMFGLTLVADVEAAGDHLMEGKKYGQLRARDGTKLADKILHERLSAEYEWVTKAYEDTSAFVHLDGENIRSKLVHLSMGAFFNLSGVDAQRPEHAYFHLADTFFIALRMTRNILADFLATRPQPQERALRLAAFRRARERGGS</sequence>
<evidence type="ECO:0000313" key="1">
    <source>
        <dbReference type="EMBL" id="MBD8065176.1"/>
    </source>
</evidence>
<name>A0A927ISY3_9HYPH</name>
<gene>
    <name evidence="1" type="ORF">IC608_06795</name>
</gene>
<dbReference type="AlphaFoldDB" id="A0A927ISY3"/>
<evidence type="ECO:0000313" key="2">
    <source>
        <dbReference type="Proteomes" id="UP000654108"/>
    </source>
</evidence>
<keyword evidence="2" id="KW-1185">Reference proteome</keyword>
<dbReference type="Proteomes" id="UP000654108">
    <property type="component" value="Unassembled WGS sequence"/>
</dbReference>
<dbReference type="EMBL" id="JACYFU010000002">
    <property type="protein sequence ID" value="MBD8065176.1"/>
    <property type="molecule type" value="Genomic_DNA"/>
</dbReference>
<accession>A0A927ISY3</accession>
<dbReference type="RefSeq" id="WP_191773879.1">
    <property type="nucleotide sequence ID" value="NZ_JACYFU010000002.1"/>
</dbReference>
<protein>
    <submittedName>
        <fullName evidence="1">Uncharacterized protein</fullName>
    </submittedName>
</protein>
<reference evidence="1" key="1">
    <citation type="submission" date="2020-09" db="EMBL/GenBank/DDBJ databases">
        <title>Genome seq and assembly of Devosia sp.</title>
        <authorList>
            <person name="Chhetri G."/>
        </authorList>
    </citation>
    <scope>NUCLEOTIDE SEQUENCE</scope>
    <source>
        <strain evidence="1">PTR5</strain>
    </source>
</reference>